<feature type="non-terminal residue" evidence="1">
    <location>
        <position position="1"/>
    </location>
</feature>
<sequence>TEDNVQYYAGFYRKENKYVANLINNSPVAQGEVLFGVDMTGIKGYVATVKMSTDATTNPGGTKELFAASSEFVISSI</sequence>
<accession>X0ZRA2</accession>
<dbReference type="EMBL" id="BART01007617">
    <property type="protein sequence ID" value="GAG60567.1"/>
    <property type="molecule type" value="Genomic_DNA"/>
</dbReference>
<organism evidence="1">
    <name type="scientific">marine sediment metagenome</name>
    <dbReference type="NCBI Taxonomy" id="412755"/>
    <lineage>
        <taxon>unclassified sequences</taxon>
        <taxon>metagenomes</taxon>
        <taxon>ecological metagenomes</taxon>
    </lineage>
</organism>
<dbReference type="AlphaFoldDB" id="X0ZRA2"/>
<comment type="caution">
    <text evidence="1">The sequence shown here is derived from an EMBL/GenBank/DDBJ whole genome shotgun (WGS) entry which is preliminary data.</text>
</comment>
<gene>
    <name evidence="1" type="ORF">S01H4_17311</name>
</gene>
<name>X0ZRA2_9ZZZZ</name>
<proteinExistence type="predicted"/>
<protein>
    <submittedName>
        <fullName evidence="1">Uncharacterized protein</fullName>
    </submittedName>
</protein>
<reference evidence="1" key="1">
    <citation type="journal article" date="2014" name="Front. Microbiol.">
        <title>High frequency of phylogenetically diverse reductive dehalogenase-homologous genes in deep subseafloor sedimentary metagenomes.</title>
        <authorList>
            <person name="Kawai M."/>
            <person name="Futagami T."/>
            <person name="Toyoda A."/>
            <person name="Takaki Y."/>
            <person name="Nishi S."/>
            <person name="Hori S."/>
            <person name="Arai W."/>
            <person name="Tsubouchi T."/>
            <person name="Morono Y."/>
            <person name="Uchiyama I."/>
            <person name="Ito T."/>
            <person name="Fujiyama A."/>
            <person name="Inagaki F."/>
            <person name="Takami H."/>
        </authorList>
    </citation>
    <scope>NUCLEOTIDE SEQUENCE</scope>
    <source>
        <strain evidence="1">Expedition CK06-06</strain>
    </source>
</reference>
<evidence type="ECO:0000313" key="1">
    <source>
        <dbReference type="EMBL" id="GAG60567.1"/>
    </source>
</evidence>